<keyword evidence="1" id="KW-1185">Reference proteome</keyword>
<dbReference type="Proteomes" id="UP000515125">
    <property type="component" value="Unplaced"/>
</dbReference>
<evidence type="ECO:0000313" key="1">
    <source>
        <dbReference type="Proteomes" id="UP000515125"/>
    </source>
</evidence>
<dbReference type="RefSeq" id="XP_026192337.1">
    <property type="nucleotide sequence ID" value="XM_026336552.1"/>
</dbReference>
<organism evidence="1 2">
    <name type="scientific">Cyclospora cayetanensis</name>
    <dbReference type="NCBI Taxonomy" id="88456"/>
    <lineage>
        <taxon>Eukaryota</taxon>
        <taxon>Sar</taxon>
        <taxon>Alveolata</taxon>
        <taxon>Apicomplexa</taxon>
        <taxon>Conoidasida</taxon>
        <taxon>Coccidia</taxon>
        <taxon>Eucoccidiorida</taxon>
        <taxon>Eimeriorina</taxon>
        <taxon>Eimeriidae</taxon>
        <taxon>Cyclospora</taxon>
    </lineage>
</organism>
<sequence>MASAAERRLYPSPHLPRLFPIECHYNQKYMCSRVAIYLFQAKMSRTLDSRGSSAQFMTPRGLSLEDSETNIGVLKRFQSGAKVQKEAPGEEHRQEVEEQAFSSAAFPGDTAALTQAVMQQLQQSPSPTEDLSQMIGENEWQRLPAKTPSWNYTRALSSYTGFTAKRPDTAPQEEDIHKQASGVQLQNSGIFVEGISQWNAATNSPVRPLRKETRFLESRKFTLDAKSGDYVNAHNPSERMDAKSLNELTKALSKASVKETVVDVMRRRSTLRKMTIVSKVFLNMQKKELSSISSREGLLPPVLMVYLPDRYIKTYNRTNCMGQPISARRYR</sequence>
<dbReference type="AlphaFoldDB" id="A0A6P6RY61"/>
<name>A0A6P6RY61_9EIME</name>
<gene>
    <name evidence="2" type="primary">LOC34622826</name>
</gene>
<accession>A0A6P6RY61</accession>
<reference evidence="2" key="1">
    <citation type="submission" date="2025-08" db="UniProtKB">
        <authorList>
            <consortium name="RefSeq"/>
        </authorList>
    </citation>
    <scope>IDENTIFICATION</scope>
</reference>
<proteinExistence type="predicted"/>
<protein>
    <submittedName>
        <fullName evidence="2">Uncharacterized protein LOC34622826</fullName>
    </submittedName>
</protein>
<evidence type="ECO:0000313" key="2">
    <source>
        <dbReference type="RefSeq" id="XP_026192337.1"/>
    </source>
</evidence>
<dbReference type="OrthoDB" id="354353at2759"/>
<dbReference type="GeneID" id="34622826"/>